<keyword evidence="4" id="KW-1185">Reference proteome</keyword>
<dbReference type="Gramene" id="GBG71585">
    <property type="protein sequence ID" value="GBG71585"/>
    <property type="gene ID" value="CBR_g9001"/>
</dbReference>
<dbReference type="SUPFAM" id="SSF102645">
    <property type="entry name" value="CoaB-like"/>
    <property type="match status" value="1"/>
</dbReference>
<dbReference type="Pfam" id="PF04127">
    <property type="entry name" value="DFP"/>
    <property type="match status" value="1"/>
</dbReference>
<dbReference type="InterPro" id="IPR035929">
    <property type="entry name" value="CoaB-like_sf"/>
</dbReference>
<reference evidence="3 4" key="1">
    <citation type="journal article" date="2018" name="Cell">
        <title>The Chara Genome: Secondary Complexity and Implications for Plant Terrestrialization.</title>
        <authorList>
            <person name="Nishiyama T."/>
            <person name="Sakayama H."/>
            <person name="Vries J.D."/>
            <person name="Buschmann H."/>
            <person name="Saint-Marcoux D."/>
            <person name="Ullrich K.K."/>
            <person name="Haas F.B."/>
            <person name="Vanderstraeten L."/>
            <person name="Becker D."/>
            <person name="Lang D."/>
            <person name="Vosolsobe S."/>
            <person name="Rombauts S."/>
            <person name="Wilhelmsson P.K.I."/>
            <person name="Janitza P."/>
            <person name="Kern R."/>
            <person name="Heyl A."/>
            <person name="Rumpler F."/>
            <person name="Villalobos L.I.A.C."/>
            <person name="Clay J.M."/>
            <person name="Skokan R."/>
            <person name="Toyoda A."/>
            <person name="Suzuki Y."/>
            <person name="Kagoshima H."/>
            <person name="Schijlen E."/>
            <person name="Tajeshwar N."/>
            <person name="Catarino B."/>
            <person name="Hetherington A.J."/>
            <person name="Saltykova A."/>
            <person name="Bonnot C."/>
            <person name="Breuninger H."/>
            <person name="Symeonidi A."/>
            <person name="Radhakrishnan G.V."/>
            <person name="Van Nieuwerburgh F."/>
            <person name="Deforce D."/>
            <person name="Chang C."/>
            <person name="Karol K.G."/>
            <person name="Hedrich R."/>
            <person name="Ulvskov P."/>
            <person name="Glockner G."/>
            <person name="Delwiche C.F."/>
            <person name="Petrasek J."/>
            <person name="Van de Peer Y."/>
            <person name="Friml J."/>
            <person name="Beilby M."/>
            <person name="Dolan L."/>
            <person name="Kohara Y."/>
            <person name="Sugano S."/>
            <person name="Fujiyama A."/>
            <person name="Delaux P.-M."/>
            <person name="Quint M."/>
            <person name="TheiBen G."/>
            <person name="Hagemann M."/>
            <person name="Harholt J."/>
            <person name="Dunand C."/>
            <person name="Zachgo S."/>
            <person name="Langdale J."/>
            <person name="Maumus F."/>
            <person name="Straeten D.V.D."/>
            <person name="Gould S.B."/>
            <person name="Rensing S.A."/>
        </authorList>
    </citation>
    <scope>NUCLEOTIDE SEQUENCE [LARGE SCALE GENOMIC DNA]</scope>
    <source>
        <strain evidence="3 4">S276</strain>
    </source>
</reference>
<name>A0A388KNH6_CHABU</name>
<dbReference type="InterPro" id="IPR007085">
    <property type="entry name" value="DNA/pantothenate-metab_flavo_C"/>
</dbReference>
<dbReference type="Gene3D" id="3.40.50.10300">
    <property type="entry name" value="CoaB-like"/>
    <property type="match status" value="1"/>
</dbReference>
<organism evidence="3 4">
    <name type="scientific">Chara braunii</name>
    <name type="common">Braun's stonewort</name>
    <dbReference type="NCBI Taxonomy" id="69332"/>
    <lineage>
        <taxon>Eukaryota</taxon>
        <taxon>Viridiplantae</taxon>
        <taxon>Streptophyta</taxon>
        <taxon>Charophyceae</taxon>
        <taxon>Charales</taxon>
        <taxon>Characeae</taxon>
        <taxon>Chara</taxon>
    </lineage>
</organism>
<dbReference type="OrthoDB" id="70224at2759"/>
<evidence type="ECO:0000259" key="2">
    <source>
        <dbReference type="Pfam" id="PF04127"/>
    </source>
</evidence>
<dbReference type="EMBL" id="BFEA01000149">
    <property type="protein sequence ID" value="GBG71585.1"/>
    <property type="molecule type" value="Genomic_DNA"/>
</dbReference>
<evidence type="ECO:0000313" key="4">
    <source>
        <dbReference type="Proteomes" id="UP000265515"/>
    </source>
</evidence>
<comment type="similarity">
    <text evidence="1">Belongs to the PPC synthetase family.</text>
</comment>
<dbReference type="Proteomes" id="UP000265515">
    <property type="component" value="Unassembled WGS sequence"/>
</dbReference>
<proteinExistence type="inferred from homology"/>
<evidence type="ECO:0000256" key="1">
    <source>
        <dbReference type="ARBA" id="ARBA00005703"/>
    </source>
</evidence>
<accession>A0A388KNH6</accession>
<feature type="domain" description="DNA/pantothenate metabolism flavoprotein C-terminal" evidence="2">
    <location>
        <begin position="3"/>
        <end position="80"/>
    </location>
</feature>
<dbReference type="GO" id="GO:0015937">
    <property type="term" value="P:coenzyme A biosynthetic process"/>
    <property type="evidence" value="ECO:0007669"/>
    <property type="project" value="UniProtKB-ARBA"/>
</dbReference>
<dbReference type="STRING" id="69332.A0A388KNH6"/>
<evidence type="ECO:0000313" key="3">
    <source>
        <dbReference type="EMBL" id="GBG71585.1"/>
    </source>
</evidence>
<sequence>MQVEHKIQSRAGPLSLQLAQVPKMLSLFRCEWAPSAFIVSFKLETDTDILLTKARAALQKYHVHAVVANELHTRKTKVVVVMADSEREVRKEKPDSCVEKPLVEYLVEHHLSYINGGGDHNVIFASDDGRTRAMDTAAIIPLVRPGHDIFSVSAPNSVRAEGVTPADDSS</sequence>
<protein>
    <recommendedName>
        <fullName evidence="2">DNA/pantothenate metabolism flavoprotein C-terminal domain-containing protein</fullName>
    </recommendedName>
</protein>
<dbReference type="GO" id="GO:0003824">
    <property type="term" value="F:catalytic activity"/>
    <property type="evidence" value="ECO:0007669"/>
    <property type="project" value="UniProtKB-ARBA"/>
</dbReference>
<dbReference type="AlphaFoldDB" id="A0A388KNH6"/>
<gene>
    <name evidence="3" type="ORF">CBR_g9001</name>
</gene>
<comment type="caution">
    <text evidence="3">The sequence shown here is derived from an EMBL/GenBank/DDBJ whole genome shotgun (WGS) entry which is preliminary data.</text>
</comment>